<feature type="transmembrane region" description="Helical" evidence="2">
    <location>
        <begin position="20"/>
        <end position="40"/>
    </location>
</feature>
<dbReference type="GO" id="GO:0032153">
    <property type="term" value="C:cell division site"/>
    <property type="evidence" value="ECO:0007669"/>
    <property type="project" value="TreeGrafter"/>
</dbReference>
<comment type="caution">
    <text evidence="4">The sequence shown here is derived from an EMBL/GenBank/DDBJ whole genome shotgun (WGS) entry which is preliminary data.</text>
</comment>
<dbReference type="GO" id="GO:0030428">
    <property type="term" value="C:cell septum"/>
    <property type="evidence" value="ECO:0007669"/>
    <property type="project" value="TreeGrafter"/>
</dbReference>
<dbReference type="EMBL" id="JBBDHC010000009">
    <property type="protein sequence ID" value="MEJ1249596.1"/>
    <property type="molecule type" value="Genomic_DNA"/>
</dbReference>
<dbReference type="PANTHER" id="PTHR38687:SF1">
    <property type="entry name" value="CELL DIVISION PROTEIN DEDD"/>
    <property type="match status" value="1"/>
</dbReference>
<proteinExistence type="predicted"/>
<dbReference type="PANTHER" id="PTHR38687">
    <property type="entry name" value="CELL DIVISION PROTEIN DEDD-RELATED"/>
    <property type="match status" value="1"/>
</dbReference>
<reference evidence="4 5" key="1">
    <citation type="journal article" date="2016" name="Antonie Van Leeuwenhoek">
        <title>Denitratimonas tolerans gen. nov., sp. nov., a denitrifying bacterium isolated from a bioreactor for tannery wastewater treatment.</title>
        <authorList>
            <person name="Han S.I."/>
            <person name="Kim J.O."/>
            <person name="Lee Y.R."/>
            <person name="Ekpeghere K.I."/>
            <person name="Koh S.C."/>
            <person name="Whang K.S."/>
        </authorList>
    </citation>
    <scope>NUCLEOTIDE SEQUENCE [LARGE SCALE GENOMIC DNA]</scope>
    <source>
        <strain evidence="4 5">KACC 17565</strain>
    </source>
</reference>
<keyword evidence="2" id="KW-0812">Transmembrane</keyword>
<evidence type="ECO:0000256" key="1">
    <source>
        <dbReference type="SAM" id="MobiDB-lite"/>
    </source>
</evidence>
<dbReference type="SUPFAM" id="SSF110997">
    <property type="entry name" value="Sporulation related repeat"/>
    <property type="match status" value="1"/>
</dbReference>
<dbReference type="InterPro" id="IPR052521">
    <property type="entry name" value="Cell_div_SPOR-domain"/>
</dbReference>
<dbReference type="GO" id="GO:0032506">
    <property type="term" value="P:cytokinetic process"/>
    <property type="evidence" value="ECO:0007669"/>
    <property type="project" value="TreeGrafter"/>
</dbReference>
<sequence>MATRRKSQARRGSERRVPIWIWLLGGMLIGLGLSAALLIYDRDGRLPGPRPNPAAQAPRESEAPIAPAPRAEPEKQKPRYDFYTLLRERETQVSDKELAEKVRAETARPAAPAPAQPQAARERYLLQAGAFRDVRDADAVKARIALAGLQARVETANVNGAPVHRVRLGPYATASELEAAKRQLAENGVPDTLAVREALD</sequence>
<dbReference type="GO" id="GO:0042834">
    <property type="term" value="F:peptidoglycan binding"/>
    <property type="evidence" value="ECO:0007669"/>
    <property type="project" value="InterPro"/>
</dbReference>
<evidence type="ECO:0000313" key="4">
    <source>
        <dbReference type="EMBL" id="MEJ1249596.1"/>
    </source>
</evidence>
<dbReference type="InterPro" id="IPR036680">
    <property type="entry name" value="SPOR-like_sf"/>
</dbReference>
<dbReference type="Pfam" id="PF05036">
    <property type="entry name" value="SPOR"/>
    <property type="match status" value="1"/>
</dbReference>
<organism evidence="4 5">
    <name type="scientific">Denitratimonas tolerans</name>
    <dbReference type="NCBI Taxonomy" id="1338420"/>
    <lineage>
        <taxon>Bacteria</taxon>
        <taxon>Pseudomonadati</taxon>
        <taxon>Pseudomonadota</taxon>
        <taxon>Gammaproteobacteria</taxon>
        <taxon>Lysobacterales</taxon>
        <taxon>Lysobacteraceae</taxon>
        <taxon>Denitratimonas</taxon>
    </lineage>
</organism>
<keyword evidence="2" id="KW-1133">Transmembrane helix</keyword>
<evidence type="ECO:0000259" key="3">
    <source>
        <dbReference type="PROSITE" id="PS51724"/>
    </source>
</evidence>
<keyword evidence="5" id="KW-1185">Reference proteome</keyword>
<dbReference type="InterPro" id="IPR007730">
    <property type="entry name" value="SPOR-like_dom"/>
</dbReference>
<feature type="region of interest" description="Disordered" evidence="1">
    <location>
        <begin position="48"/>
        <end position="79"/>
    </location>
</feature>
<name>A0AAW9R605_9GAMM</name>
<evidence type="ECO:0000313" key="5">
    <source>
        <dbReference type="Proteomes" id="UP001364472"/>
    </source>
</evidence>
<evidence type="ECO:0000256" key="2">
    <source>
        <dbReference type="SAM" id="Phobius"/>
    </source>
</evidence>
<accession>A0AAW9R605</accession>
<keyword evidence="2" id="KW-0472">Membrane</keyword>
<dbReference type="PROSITE" id="PS51724">
    <property type="entry name" value="SPOR"/>
    <property type="match status" value="1"/>
</dbReference>
<gene>
    <name evidence="4" type="ORF">WB794_07915</name>
</gene>
<feature type="domain" description="SPOR" evidence="3">
    <location>
        <begin position="118"/>
        <end position="197"/>
    </location>
</feature>
<dbReference type="AlphaFoldDB" id="A0AAW9R605"/>
<dbReference type="Gene3D" id="3.30.70.1070">
    <property type="entry name" value="Sporulation related repeat"/>
    <property type="match status" value="1"/>
</dbReference>
<dbReference type="Proteomes" id="UP001364472">
    <property type="component" value="Unassembled WGS sequence"/>
</dbReference>
<dbReference type="RefSeq" id="WP_337335312.1">
    <property type="nucleotide sequence ID" value="NZ_JBBDHC010000009.1"/>
</dbReference>
<protein>
    <submittedName>
        <fullName evidence="4">SPOR domain-containing protein</fullName>
    </submittedName>
</protein>